<feature type="compositionally biased region" description="Basic and acidic residues" evidence="1">
    <location>
        <begin position="98"/>
        <end position="111"/>
    </location>
</feature>
<keyword evidence="3" id="KW-1185">Reference proteome</keyword>
<feature type="compositionally biased region" description="Polar residues" evidence="1">
    <location>
        <begin position="315"/>
        <end position="333"/>
    </location>
</feature>
<feature type="region of interest" description="Disordered" evidence="1">
    <location>
        <begin position="315"/>
        <end position="370"/>
    </location>
</feature>
<feature type="region of interest" description="Disordered" evidence="1">
    <location>
        <begin position="60"/>
        <end position="285"/>
    </location>
</feature>
<gene>
    <name evidence="2" type="ORF">EI97DRAFT_376100</name>
</gene>
<dbReference type="Proteomes" id="UP000800097">
    <property type="component" value="Unassembled WGS sequence"/>
</dbReference>
<protein>
    <submittedName>
        <fullName evidence="2">Uncharacterized protein</fullName>
    </submittedName>
</protein>
<dbReference type="OrthoDB" id="5326588at2759"/>
<evidence type="ECO:0000256" key="1">
    <source>
        <dbReference type="SAM" id="MobiDB-lite"/>
    </source>
</evidence>
<accession>A0A6A6JKN3</accession>
<feature type="compositionally biased region" description="Low complexity" evidence="1">
    <location>
        <begin position="258"/>
        <end position="278"/>
    </location>
</feature>
<dbReference type="EMBL" id="ML986491">
    <property type="protein sequence ID" value="KAF2277042.1"/>
    <property type="molecule type" value="Genomic_DNA"/>
</dbReference>
<dbReference type="RefSeq" id="XP_033654581.1">
    <property type="nucleotide sequence ID" value="XM_033795542.1"/>
</dbReference>
<proteinExistence type="predicted"/>
<feature type="compositionally biased region" description="Basic and acidic residues" evidence="1">
    <location>
        <begin position="463"/>
        <end position="474"/>
    </location>
</feature>
<organism evidence="2 3">
    <name type="scientific">Westerdykella ornata</name>
    <dbReference type="NCBI Taxonomy" id="318751"/>
    <lineage>
        <taxon>Eukaryota</taxon>
        <taxon>Fungi</taxon>
        <taxon>Dikarya</taxon>
        <taxon>Ascomycota</taxon>
        <taxon>Pezizomycotina</taxon>
        <taxon>Dothideomycetes</taxon>
        <taxon>Pleosporomycetidae</taxon>
        <taxon>Pleosporales</taxon>
        <taxon>Sporormiaceae</taxon>
        <taxon>Westerdykella</taxon>
    </lineage>
</organism>
<feature type="compositionally biased region" description="Basic residues" evidence="1">
    <location>
        <begin position="219"/>
        <end position="242"/>
    </location>
</feature>
<dbReference type="AlphaFoldDB" id="A0A6A6JKN3"/>
<evidence type="ECO:0000313" key="2">
    <source>
        <dbReference type="EMBL" id="KAF2277042.1"/>
    </source>
</evidence>
<reference evidence="2" key="1">
    <citation type="journal article" date="2020" name="Stud. Mycol.">
        <title>101 Dothideomycetes genomes: a test case for predicting lifestyles and emergence of pathogens.</title>
        <authorList>
            <person name="Haridas S."/>
            <person name="Albert R."/>
            <person name="Binder M."/>
            <person name="Bloem J."/>
            <person name="Labutti K."/>
            <person name="Salamov A."/>
            <person name="Andreopoulos B."/>
            <person name="Baker S."/>
            <person name="Barry K."/>
            <person name="Bills G."/>
            <person name="Bluhm B."/>
            <person name="Cannon C."/>
            <person name="Castanera R."/>
            <person name="Culley D."/>
            <person name="Daum C."/>
            <person name="Ezra D."/>
            <person name="Gonzalez J."/>
            <person name="Henrissat B."/>
            <person name="Kuo A."/>
            <person name="Liang C."/>
            <person name="Lipzen A."/>
            <person name="Lutzoni F."/>
            <person name="Magnuson J."/>
            <person name="Mondo S."/>
            <person name="Nolan M."/>
            <person name="Ohm R."/>
            <person name="Pangilinan J."/>
            <person name="Park H.-J."/>
            <person name="Ramirez L."/>
            <person name="Alfaro M."/>
            <person name="Sun H."/>
            <person name="Tritt A."/>
            <person name="Yoshinaga Y."/>
            <person name="Zwiers L.-H."/>
            <person name="Turgeon B."/>
            <person name="Goodwin S."/>
            <person name="Spatafora J."/>
            <person name="Crous P."/>
            <person name="Grigoriev I."/>
        </authorList>
    </citation>
    <scope>NUCLEOTIDE SEQUENCE</scope>
    <source>
        <strain evidence="2">CBS 379.55</strain>
    </source>
</reference>
<feature type="compositionally biased region" description="Low complexity" evidence="1">
    <location>
        <begin position="62"/>
        <end position="71"/>
    </location>
</feature>
<feature type="compositionally biased region" description="Polar residues" evidence="1">
    <location>
        <begin position="79"/>
        <end position="96"/>
    </location>
</feature>
<evidence type="ECO:0000313" key="3">
    <source>
        <dbReference type="Proteomes" id="UP000800097"/>
    </source>
</evidence>
<feature type="compositionally biased region" description="Basic residues" evidence="1">
    <location>
        <begin position="144"/>
        <end position="155"/>
    </location>
</feature>
<dbReference type="GeneID" id="54548717"/>
<sequence>MLLQSGHSLAEAADLSPEQLESLARSIEQKKQRLEDDIREYIRRKQDELRHYERELVKQYRSMESSSSSSESHTHAVASDTSSPSDLGSPPTTADLGSTDRTDAAQEEAGKRTKYTRVHKREKELCGLVTPLYLPLLEAQPQTVKKRKEKKRQKEKKSESLEKGAPALERGTPSQDPSPAKEYETEKALQGNEKAEQAESSGAGQENMAAGSRTDADKKSKRSAIRKSSLRHSNSKSRRKRVSLIVDDQIVHPADNITESQSTTPSETTASNTSASTPINEENIDPLLLDAHVSPNNREPVHHSLPFPIHLPSTSPTKHTGHMLTSPSPTSAYPTKHTAHSLTSPSSTSAYLPPQTVGRTYLDPSPPGPEYDHIISHSPSEPIYADRVERIEQQEEDDLVGGDLDSQDFDTYVGGLSGSGVDNVNQSNSYGYPSSLGASYLESYMKSRPLSVRIAAAEKAELEEHEKRELLQDHDNEEELHSSGPTTRDEIDEDMEVIGSLEGF</sequence>
<feature type="region of interest" description="Disordered" evidence="1">
    <location>
        <begin position="463"/>
        <end position="493"/>
    </location>
</feature>
<name>A0A6A6JKN3_WESOR</name>
<feature type="compositionally biased region" description="Basic and acidic residues" evidence="1">
    <location>
        <begin position="179"/>
        <end position="197"/>
    </location>
</feature>
<feature type="compositionally biased region" description="Polar residues" evidence="1">
    <location>
        <begin position="340"/>
        <end position="350"/>
    </location>
</feature>